<evidence type="ECO:0000313" key="3">
    <source>
        <dbReference type="Proteomes" id="UP001167160"/>
    </source>
</evidence>
<sequence>MDRVNGPSTTPPGPGYEQACTWLEEHPGGLLWVGGLPSAGKSRLLERVAREQNAVVVDCGAKSAEQVAEDLAIAWGTDSPLMLDEGLRSAAQRLEESHVVLLLNTQWAGQLRTSVEPDRVVRQIAKSVRQSTRPEVELTLLVEVADAVKAVERHGGHALRLTGGVPASTAPERAGLAGGPSAPEGVSPVLVPALAETARIPLDLWGSLCTVLGTTRSESQLRTLAENEELLDLTEGTDGEFCFVSFRREADALAWRNALSPERAAELHTRIVGFLTAEDAFGDYSARALPGHAAAAGHLETLISDPALLARLSPEAVFEALHAAHHADPIDPDSRSAAMHYFLERGAAPCSQGEWVALLHHHAVGSGDADTARALLATDVTLPWRTLWMYGHSPGAFDTSAPVRRPEVKKLSFMRTADADVVVCTDYERRQSAWSATTGQPVALGSSSPDAADVLPAVYRSNAGWPASGEHPQDGAQFPRLDGSVRRGLRVGELAVLSGEDGVFVLTVDPAEVARQPARVMKRMLPPVTRIGRRPLPPEARLPTTSWMEASLGPGTVHRIPESRLPAGLTNAAARTFLTTVGFPEVTEFLELQTPNVSETGLARDERSPEDYEFPVATGAAFYHLGEWQGACLLLDGTTGRVVQDGTSGIRDPLAASSLGQFSAMVRLYHWWFTSDWTVEDMESQLWQWLEEVDPDAFRSDGWQRVAEDHNFGDRV</sequence>
<name>A0ABT0XBF1_9ACTN</name>
<accession>A0ABT0XBF1</accession>
<dbReference type="Proteomes" id="UP001167160">
    <property type="component" value="Unassembled WGS sequence"/>
</dbReference>
<evidence type="ECO:0000256" key="1">
    <source>
        <dbReference type="SAM" id="MobiDB-lite"/>
    </source>
</evidence>
<organism evidence="2 3">
    <name type="scientific">Streptomyces meridianus</name>
    <dbReference type="NCBI Taxonomy" id="2938945"/>
    <lineage>
        <taxon>Bacteria</taxon>
        <taxon>Bacillati</taxon>
        <taxon>Actinomycetota</taxon>
        <taxon>Actinomycetes</taxon>
        <taxon>Kitasatosporales</taxon>
        <taxon>Streptomycetaceae</taxon>
        <taxon>Streptomyces</taxon>
    </lineage>
</organism>
<gene>
    <name evidence="2" type="ORF">M1E25_21325</name>
</gene>
<evidence type="ECO:0000313" key="2">
    <source>
        <dbReference type="EMBL" id="MCM2579856.1"/>
    </source>
</evidence>
<feature type="region of interest" description="Disordered" evidence="1">
    <location>
        <begin position="162"/>
        <end position="182"/>
    </location>
</feature>
<reference evidence="2" key="1">
    <citation type="journal article" date="2023" name="Int. J. Syst. Evol. Microbiol.">
        <title>Streptomyces meridianus sp. nov. isolated from brackish water of the Tagus estuary in Alcochete, Portugal.</title>
        <authorList>
            <person name="Santos J.D.N."/>
            <person name="Klimek D."/>
            <person name="Calusinska M."/>
            <person name="Lobo Da Cunha A."/>
            <person name="Catita J."/>
            <person name="Goncalves H."/>
            <person name="Gonzalez I."/>
            <person name="Reyes F."/>
            <person name="Lage O.M."/>
        </authorList>
    </citation>
    <scope>NUCLEOTIDE SEQUENCE</scope>
    <source>
        <strain evidence="2">MTZ3.1</strain>
    </source>
</reference>
<dbReference type="EMBL" id="JAMQGM010000047">
    <property type="protein sequence ID" value="MCM2579856.1"/>
    <property type="molecule type" value="Genomic_DNA"/>
</dbReference>
<comment type="caution">
    <text evidence="2">The sequence shown here is derived from an EMBL/GenBank/DDBJ whole genome shotgun (WGS) entry which is preliminary data.</text>
</comment>
<keyword evidence="3" id="KW-1185">Reference proteome</keyword>
<dbReference type="Pfam" id="PF14435">
    <property type="entry name" value="SUKH-4"/>
    <property type="match status" value="1"/>
</dbReference>
<proteinExistence type="predicted"/>
<dbReference type="RefSeq" id="WP_251418177.1">
    <property type="nucleotide sequence ID" value="NZ_JAMQGM010000047.1"/>
</dbReference>
<dbReference type="InterPro" id="IPR025851">
    <property type="entry name" value="SUKH-4"/>
</dbReference>
<protein>
    <submittedName>
        <fullName evidence="2">SUKH-4 family immunity protein</fullName>
    </submittedName>
</protein>